<dbReference type="InterPro" id="IPR013762">
    <property type="entry name" value="Integrase-like_cat_sf"/>
</dbReference>
<dbReference type="GO" id="GO:0006310">
    <property type="term" value="P:DNA recombination"/>
    <property type="evidence" value="ECO:0007669"/>
    <property type="project" value="UniProtKB-KW"/>
</dbReference>
<dbReference type="Proteomes" id="UP000018958">
    <property type="component" value="Unassembled WGS sequence"/>
</dbReference>
<accession>W2VMM3</accession>
<dbReference type="GO" id="GO:0003677">
    <property type="term" value="F:DNA binding"/>
    <property type="evidence" value="ECO:0007669"/>
    <property type="project" value="InterPro"/>
</dbReference>
<dbReference type="InterPro" id="IPR052925">
    <property type="entry name" value="Phage_Integrase-like_Recomb"/>
</dbReference>
<reference evidence="2 3" key="1">
    <citation type="submission" date="2013-11" db="EMBL/GenBank/DDBJ databases">
        <title>The Genome Sequence of Phytophthora parasitica CJ01A1.</title>
        <authorList>
            <consortium name="The Broad Institute Genomics Platform"/>
            <person name="Russ C."/>
            <person name="Tyler B."/>
            <person name="Panabieres F."/>
            <person name="Shan W."/>
            <person name="Tripathy S."/>
            <person name="Grunwald N."/>
            <person name="Machado M."/>
            <person name="Johnson C.S."/>
            <person name="Walker B."/>
            <person name="Young S.K."/>
            <person name="Zeng Q."/>
            <person name="Gargeya S."/>
            <person name="Fitzgerald M."/>
            <person name="Haas B."/>
            <person name="Abouelleil A."/>
            <person name="Allen A.W."/>
            <person name="Alvarado L."/>
            <person name="Arachchi H.M."/>
            <person name="Berlin A.M."/>
            <person name="Chapman S.B."/>
            <person name="Gainer-Dewar J."/>
            <person name="Goldberg J."/>
            <person name="Griggs A."/>
            <person name="Gujja S."/>
            <person name="Hansen M."/>
            <person name="Howarth C."/>
            <person name="Imamovic A."/>
            <person name="Ireland A."/>
            <person name="Larimer J."/>
            <person name="McCowan C."/>
            <person name="Murphy C."/>
            <person name="Pearson M."/>
            <person name="Poon T.W."/>
            <person name="Priest M."/>
            <person name="Roberts A."/>
            <person name="Saif S."/>
            <person name="Shea T."/>
            <person name="Sisk P."/>
            <person name="Sykes S."/>
            <person name="Wortman J."/>
            <person name="Nusbaum C."/>
            <person name="Birren B."/>
        </authorList>
    </citation>
    <scope>NUCLEOTIDE SEQUENCE [LARGE SCALE GENOMIC DNA]</scope>
    <source>
        <strain evidence="2 3">CJ01A1</strain>
    </source>
</reference>
<feature type="non-terminal residue" evidence="2">
    <location>
        <position position="1"/>
    </location>
</feature>
<keyword evidence="1" id="KW-0233">DNA recombination</keyword>
<organism evidence="2 3">
    <name type="scientific">Phytophthora nicotianae CJ01A1</name>
    <dbReference type="NCBI Taxonomy" id="1317063"/>
    <lineage>
        <taxon>Eukaryota</taxon>
        <taxon>Sar</taxon>
        <taxon>Stramenopiles</taxon>
        <taxon>Oomycota</taxon>
        <taxon>Peronosporomycetes</taxon>
        <taxon>Peronosporales</taxon>
        <taxon>Peronosporaceae</taxon>
        <taxon>Phytophthora</taxon>
    </lineage>
</organism>
<gene>
    <name evidence="2" type="ORF">F441_23066</name>
</gene>
<sequence>DYIDSFFDDLSAVWERCCSATPWQSLPIPSIARTGMLYKKMGWSRWLKPTNAARRFGYFATYCWAEGSKRHHVGNKHSTIVLKMASVKRFHRRYRNRLITSSPRLNKLLQGIKRLSVPKCKKQPITMSFLLLLHRTLNLARPRQCLLWGSILIGYFCMLRRSEYLLIGRTRHFYCLKTSNTYFSGKNGKPVKYALATSVTIGLEGAKNDQFRRGAWWTMHVSGDHVICPLRRLYNIIQARRELQMQSELHLCGSLRASTVSKAVKRTAARAGVSHKAYASQSIRISGATELVTGGTDILSIKLLGRWASNCFEEFRVSQPKRH</sequence>
<proteinExistence type="predicted"/>
<evidence type="ECO:0000256" key="1">
    <source>
        <dbReference type="ARBA" id="ARBA00023172"/>
    </source>
</evidence>
<dbReference type="PANTHER" id="PTHR34605">
    <property type="entry name" value="PHAGE_INTEGRASE DOMAIN-CONTAINING PROTEIN"/>
    <property type="match status" value="1"/>
</dbReference>
<dbReference type="GO" id="GO:0015074">
    <property type="term" value="P:DNA integration"/>
    <property type="evidence" value="ECO:0007669"/>
    <property type="project" value="InterPro"/>
</dbReference>
<evidence type="ECO:0000313" key="2">
    <source>
        <dbReference type="EMBL" id="ETO99519.1"/>
    </source>
</evidence>
<dbReference type="EMBL" id="ANIX01005436">
    <property type="protein sequence ID" value="ETO99519.1"/>
    <property type="molecule type" value="Genomic_DNA"/>
</dbReference>
<dbReference type="AlphaFoldDB" id="W2VMM3"/>
<name>W2VMM3_PHYNI</name>
<evidence type="ECO:0000313" key="3">
    <source>
        <dbReference type="Proteomes" id="UP000018958"/>
    </source>
</evidence>
<dbReference type="Gene3D" id="1.10.443.10">
    <property type="entry name" value="Intergrase catalytic core"/>
    <property type="match status" value="1"/>
</dbReference>
<dbReference type="InterPro" id="IPR011010">
    <property type="entry name" value="DNA_brk_join_enz"/>
</dbReference>
<dbReference type="PANTHER" id="PTHR34605:SF4">
    <property type="entry name" value="DNA ADENINE METHYLTRANSFERASE"/>
    <property type="match status" value="1"/>
</dbReference>
<comment type="caution">
    <text evidence="2">The sequence shown here is derived from an EMBL/GenBank/DDBJ whole genome shotgun (WGS) entry which is preliminary data.</text>
</comment>
<protein>
    <submittedName>
        <fullName evidence="2">Uncharacterized protein</fullName>
    </submittedName>
</protein>
<dbReference type="SUPFAM" id="SSF56349">
    <property type="entry name" value="DNA breaking-rejoining enzymes"/>
    <property type="match status" value="1"/>
</dbReference>